<evidence type="ECO:0000313" key="3">
    <source>
        <dbReference type="Proteomes" id="UP000231246"/>
    </source>
</evidence>
<dbReference type="SUPFAM" id="SSF53335">
    <property type="entry name" value="S-adenosyl-L-methionine-dependent methyltransferases"/>
    <property type="match status" value="1"/>
</dbReference>
<accession>A0A2H0BWT4</accession>
<protein>
    <recommendedName>
        <fullName evidence="1">Methyltransferase type 11 domain-containing protein</fullName>
    </recommendedName>
</protein>
<organism evidence="2 3">
    <name type="scientific">Candidatus Roizmanbacteria bacterium CG22_combo_CG10-13_8_21_14_all_38_20</name>
    <dbReference type="NCBI Taxonomy" id="1974862"/>
    <lineage>
        <taxon>Bacteria</taxon>
        <taxon>Candidatus Roizmaniibacteriota</taxon>
    </lineage>
</organism>
<dbReference type="EMBL" id="PCTA01000003">
    <property type="protein sequence ID" value="PIP62146.1"/>
    <property type="molecule type" value="Genomic_DNA"/>
</dbReference>
<gene>
    <name evidence="2" type="ORF">COW99_00475</name>
</gene>
<dbReference type="CDD" id="cd02440">
    <property type="entry name" value="AdoMet_MTases"/>
    <property type="match status" value="1"/>
</dbReference>
<dbReference type="InterPro" id="IPR013216">
    <property type="entry name" value="Methyltransf_11"/>
</dbReference>
<name>A0A2H0BWT4_9BACT</name>
<dbReference type="AlphaFoldDB" id="A0A2H0BWT4"/>
<dbReference type="Pfam" id="PF08241">
    <property type="entry name" value="Methyltransf_11"/>
    <property type="match status" value="1"/>
</dbReference>
<feature type="domain" description="Methyltransferase type 11" evidence="1">
    <location>
        <begin position="42"/>
        <end position="132"/>
    </location>
</feature>
<evidence type="ECO:0000313" key="2">
    <source>
        <dbReference type="EMBL" id="PIP62146.1"/>
    </source>
</evidence>
<proteinExistence type="predicted"/>
<comment type="caution">
    <text evidence="2">The sequence shown here is derived from an EMBL/GenBank/DDBJ whole genome shotgun (WGS) entry which is preliminary data.</text>
</comment>
<sequence>MDKLFEKIEQFQAPSTILFRSIELKLLKQHLAKITKPNARILDLGCGEGLTAAIVFSRKLDIGLDNHKFFAKLAKESGVYKKVIIGDARKIPLPNKSVDLVFSNCVIEHIGQIDKVFSEVHRVLKPGGKFVFTTPSHNFYKYSIFSKLGLKYISKIYGKLRDKKYSHFNTHSIEEWKNILAKHKLMVDKGYYYITKQEAELWDILLYFRIYKGYFKNLIYSYYKNAKKTDDKGATVCIIAKK</sequence>
<dbReference type="PANTHER" id="PTHR43591:SF24">
    <property type="entry name" value="2-METHOXY-6-POLYPRENYL-1,4-BENZOQUINOL METHYLASE, MITOCHONDRIAL"/>
    <property type="match status" value="1"/>
</dbReference>
<evidence type="ECO:0000259" key="1">
    <source>
        <dbReference type="Pfam" id="PF08241"/>
    </source>
</evidence>
<dbReference type="Proteomes" id="UP000231246">
    <property type="component" value="Unassembled WGS sequence"/>
</dbReference>
<dbReference type="PANTHER" id="PTHR43591">
    <property type="entry name" value="METHYLTRANSFERASE"/>
    <property type="match status" value="1"/>
</dbReference>
<reference evidence="2 3" key="1">
    <citation type="submission" date="2017-09" db="EMBL/GenBank/DDBJ databases">
        <title>Depth-based differentiation of microbial function through sediment-hosted aquifers and enrichment of novel symbionts in the deep terrestrial subsurface.</title>
        <authorList>
            <person name="Probst A.J."/>
            <person name="Ladd B."/>
            <person name="Jarett J.K."/>
            <person name="Geller-Mcgrath D.E."/>
            <person name="Sieber C.M."/>
            <person name="Emerson J.B."/>
            <person name="Anantharaman K."/>
            <person name="Thomas B.C."/>
            <person name="Malmstrom R."/>
            <person name="Stieglmeier M."/>
            <person name="Klingl A."/>
            <person name="Woyke T."/>
            <person name="Ryan C.M."/>
            <person name="Banfield J.F."/>
        </authorList>
    </citation>
    <scope>NUCLEOTIDE SEQUENCE [LARGE SCALE GENOMIC DNA]</scope>
    <source>
        <strain evidence="2">CG22_combo_CG10-13_8_21_14_all_38_20</strain>
    </source>
</reference>
<dbReference type="Gene3D" id="3.40.50.150">
    <property type="entry name" value="Vaccinia Virus protein VP39"/>
    <property type="match status" value="1"/>
</dbReference>
<dbReference type="GO" id="GO:0008757">
    <property type="term" value="F:S-adenosylmethionine-dependent methyltransferase activity"/>
    <property type="evidence" value="ECO:0007669"/>
    <property type="project" value="InterPro"/>
</dbReference>
<dbReference type="InterPro" id="IPR029063">
    <property type="entry name" value="SAM-dependent_MTases_sf"/>
</dbReference>